<dbReference type="InterPro" id="IPR036291">
    <property type="entry name" value="NAD(P)-bd_dom_sf"/>
</dbReference>
<dbReference type="SUPFAM" id="SSF51735">
    <property type="entry name" value="NAD(P)-binding Rossmann-fold domains"/>
    <property type="match status" value="1"/>
</dbReference>
<protein>
    <submittedName>
        <fullName evidence="2">Octopine dehydrogenase</fullName>
    </submittedName>
</protein>
<feature type="domain" description="Opine dehydrogenase" evidence="1">
    <location>
        <begin position="199"/>
        <end position="360"/>
    </location>
</feature>
<dbReference type="GO" id="GO:0016491">
    <property type="term" value="F:oxidoreductase activity"/>
    <property type="evidence" value="ECO:0007669"/>
    <property type="project" value="InterPro"/>
</dbReference>
<evidence type="ECO:0000313" key="2">
    <source>
        <dbReference type="EMBL" id="OWF49777.1"/>
    </source>
</evidence>
<dbReference type="InterPro" id="IPR051729">
    <property type="entry name" value="Opine/Lysopine_DH"/>
</dbReference>
<gene>
    <name evidence="2" type="ORF">KP79_PYT00995</name>
</gene>
<dbReference type="Gene3D" id="1.10.1040.10">
    <property type="entry name" value="N-(1-d-carboxylethyl)-l-norvaline Dehydrogenase, domain 2"/>
    <property type="match status" value="1"/>
</dbReference>
<evidence type="ECO:0000313" key="3">
    <source>
        <dbReference type="Proteomes" id="UP000242188"/>
    </source>
</evidence>
<dbReference type="OrthoDB" id="6058913at2759"/>
<comment type="caution">
    <text evidence="2">The sequence shown here is derived from an EMBL/GenBank/DDBJ whole genome shotgun (WGS) entry which is preliminary data.</text>
</comment>
<sequence length="400" mass="43416">MTLKVCVCGGGNGAHTLSGLAASRDGVEVRVLTLFADEAERWTKALGADELTVIVNEKNGTQTEVKSRPKVITKDPQVAITGADVVILTVPAFAHEGYFQAMAPYVQDSALIVGLPSQAGFEFQCRDILGDKAAAVSMMSFETLPWACRIKEFGRKVEVLGTKSVLAASLIKGTAETVDPLSTLQKLHGAEPVFRLAKHFLEMLIMSYSFVHPAILYGRWGSWDGNPVSEAPLFYQGIDQATADMLTACSDECKAVGNAIMAACPGNDLSDVKDIYQWYLEYYHEDIQDDHDLYHAITTNKSYKGLVHPVKTVDGGVAPDFGNRYLTEDIPMGMIVFKGVAIAAGVPIPNNDKLITWAQEKIGKVYLVDGALTGKDVATTRCPQRYGFNTLNAILTGKKE</sequence>
<dbReference type="Proteomes" id="UP000242188">
    <property type="component" value="Unassembled WGS sequence"/>
</dbReference>
<dbReference type="SUPFAM" id="SSF48179">
    <property type="entry name" value="6-phosphogluconate dehydrogenase C-terminal domain-like"/>
    <property type="match status" value="1"/>
</dbReference>
<evidence type="ECO:0000259" key="1">
    <source>
        <dbReference type="Pfam" id="PF02317"/>
    </source>
</evidence>
<dbReference type="STRING" id="6573.A0A210QM33"/>
<dbReference type="PANTHER" id="PTHR38015">
    <property type="entry name" value="BLR6086 PROTEIN"/>
    <property type="match status" value="1"/>
</dbReference>
<dbReference type="Pfam" id="PF02317">
    <property type="entry name" value="Octopine_DH"/>
    <property type="match status" value="1"/>
</dbReference>
<name>A0A210QM33_MIZYE</name>
<proteinExistence type="predicted"/>
<dbReference type="Gene3D" id="3.40.50.720">
    <property type="entry name" value="NAD(P)-binding Rossmann-like Domain"/>
    <property type="match status" value="1"/>
</dbReference>
<organism evidence="2 3">
    <name type="scientific">Mizuhopecten yessoensis</name>
    <name type="common">Japanese scallop</name>
    <name type="synonym">Patinopecten yessoensis</name>
    <dbReference type="NCBI Taxonomy" id="6573"/>
    <lineage>
        <taxon>Eukaryota</taxon>
        <taxon>Metazoa</taxon>
        <taxon>Spiralia</taxon>
        <taxon>Lophotrochozoa</taxon>
        <taxon>Mollusca</taxon>
        <taxon>Bivalvia</taxon>
        <taxon>Autobranchia</taxon>
        <taxon>Pteriomorphia</taxon>
        <taxon>Pectinida</taxon>
        <taxon>Pectinoidea</taxon>
        <taxon>Pectinidae</taxon>
        <taxon>Mizuhopecten</taxon>
    </lineage>
</organism>
<dbReference type="InterPro" id="IPR008927">
    <property type="entry name" value="6-PGluconate_DH-like_C_sf"/>
</dbReference>
<keyword evidence="3" id="KW-1185">Reference proteome</keyword>
<accession>A0A210QM33</accession>
<dbReference type="InterPro" id="IPR003421">
    <property type="entry name" value="Opine_DH"/>
</dbReference>
<dbReference type="EMBL" id="NEDP02002945">
    <property type="protein sequence ID" value="OWF49777.1"/>
    <property type="molecule type" value="Genomic_DNA"/>
</dbReference>
<dbReference type="AlphaFoldDB" id="A0A210QM33"/>
<dbReference type="PANTHER" id="PTHR38015:SF1">
    <property type="entry name" value="OPINE DEHYDROGENASE DOMAIN-CONTAINING PROTEIN"/>
    <property type="match status" value="1"/>
</dbReference>
<reference evidence="2 3" key="1">
    <citation type="journal article" date="2017" name="Nat. Ecol. Evol.">
        <title>Scallop genome provides insights into evolution of bilaterian karyotype and development.</title>
        <authorList>
            <person name="Wang S."/>
            <person name="Zhang J."/>
            <person name="Jiao W."/>
            <person name="Li J."/>
            <person name="Xun X."/>
            <person name="Sun Y."/>
            <person name="Guo X."/>
            <person name="Huan P."/>
            <person name="Dong B."/>
            <person name="Zhang L."/>
            <person name="Hu X."/>
            <person name="Sun X."/>
            <person name="Wang J."/>
            <person name="Zhao C."/>
            <person name="Wang Y."/>
            <person name="Wang D."/>
            <person name="Huang X."/>
            <person name="Wang R."/>
            <person name="Lv J."/>
            <person name="Li Y."/>
            <person name="Zhang Z."/>
            <person name="Liu B."/>
            <person name="Lu W."/>
            <person name="Hui Y."/>
            <person name="Liang J."/>
            <person name="Zhou Z."/>
            <person name="Hou R."/>
            <person name="Li X."/>
            <person name="Liu Y."/>
            <person name="Li H."/>
            <person name="Ning X."/>
            <person name="Lin Y."/>
            <person name="Zhao L."/>
            <person name="Xing Q."/>
            <person name="Dou J."/>
            <person name="Li Y."/>
            <person name="Mao J."/>
            <person name="Guo H."/>
            <person name="Dou H."/>
            <person name="Li T."/>
            <person name="Mu C."/>
            <person name="Jiang W."/>
            <person name="Fu Q."/>
            <person name="Fu X."/>
            <person name="Miao Y."/>
            <person name="Liu J."/>
            <person name="Yu Q."/>
            <person name="Li R."/>
            <person name="Liao H."/>
            <person name="Li X."/>
            <person name="Kong Y."/>
            <person name="Jiang Z."/>
            <person name="Chourrout D."/>
            <person name="Li R."/>
            <person name="Bao Z."/>
        </authorList>
    </citation>
    <scope>NUCLEOTIDE SEQUENCE [LARGE SCALE GENOMIC DNA]</scope>
    <source>
        <strain evidence="2 3">PY_sf001</strain>
    </source>
</reference>
<dbReference type="InterPro" id="IPR013328">
    <property type="entry name" value="6PGD_dom2"/>
</dbReference>